<comment type="subcellular location">
    <subcellularLocation>
        <location evidence="2">Cytoplasm</location>
    </subcellularLocation>
    <subcellularLocation>
        <location evidence="1">Nucleus</location>
    </subcellularLocation>
</comment>
<keyword evidence="5" id="KW-0539">Nucleus</keyword>
<feature type="compositionally biased region" description="Low complexity" evidence="8">
    <location>
        <begin position="225"/>
        <end position="235"/>
    </location>
</feature>
<evidence type="ECO:0000256" key="5">
    <source>
        <dbReference type="ARBA" id="ARBA00023242"/>
    </source>
</evidence>
<feature type="repeat" description="HEAT" evidence="6">
    <location>
        <begin position="581"/>
        <end position="617"/>
    </location>
</feature>
<dbReference type="Proteomes" id="UP001054857">
    <property type="component" value="Unassembled WGS sequence"/>
</dbReference>
<protein>
    <recommendedName>
        <fullName evidence="11">Armadillo repeat-containing protein 8</fullName>
    </recommendedName>
</protein>
<dbReference type="AlphaFoldDB" id="A0AAD3DSQ9"/>
<name>A0AAD3DSQ9_9CHLO</name>
<feature type="region of interest" description="Disordered" evidence="8">
    <location>
        <begin position="197"/>
        <end position="235"/>
    </location>
</feature>
<evidence type="ECO:0000256" key="4">
    <source>
        <dbReference type="ARBA" id="ARBA00022737"/>
    </source>
</evidence>
<dbReference type="InterPro" id="IPR021133">
    <property type="entry name" value="HEAT_type_2"/>
</dbReference>
<dbReference type="InterPro" id="IPR000357">
    <property type="entry name" value="HEAT"/>
</dbReference>
<dbReference type="InterPro" id="IPR016024">
    <property type="entry name" value="ARM-type_fold"/>
</dbReference>
<dbReference type="EMBL" id="BMAR01000011">
    <property type="protein sequence ID" value="GFR45968.1"/>
    <property type="molecule type" value="Genomic_DNA"/>
</dbReference>
<comment type="caution">
    <text evidence="9">The sequence shown here is derived from an EMBL/GenBank/DDBJ whole genome shotgun (WGS) entry which is preliminary data.</text>
</comment>
<dbReference type="SUPFAM" id="SSF48371">
    <property type="entry name" value="ARM repeat"/>
    <property type="match status" value="2"/>
</dbReference>
<dbReference type="PANTHER" id="PTHR15651">
    <property type="entry name" value="ARMADILLO REPEAT-CONTAINING PROTEIN 8"/>
    <property type="match status" value="1"/>
</dbReference>
<keyword evidence="4" id="KW-0677">Repeat</keyword>
<evidence type="ECO:0008006" key="11">
    <source>
        <dbReference type="Google" id="ProtNLM"/>
    </source>
</evidence>
<gene>
    <name evidence="9" type="ORF">Agub_g7439</name>
</gene>
<evidence type="ECO:0000256" key="8">
    <source>
        <dbReference type="SAM" id="MobiDB-lite"/>
    </source>
</evidence>
<dbReference type="PROSITE" id="PS50176">
    <property type="entry name" value="ARM_REPEAT"/>
    <property type="match status" value="1"/>
</dbReference>
<evidence type="ECO:0000256" key="1">
    <source>
        <dbReference type="ARBA" id="ARBA00004123"/>
    </source>
</evidence>
<organism evidence="9 10">
    <name type="scientific">Astrephomene gubernaculifera</name>
    <dbReference type="NCBI Taxonomy" id="47775"/>
    <lineage>
        <taxon>Eukaryota</taxon>
        <taxon>Viridiplantae</taxon>
        <taxon>Chlorophyta</taxon>
        <taxon>core chlorophytes</taxon>
        <taxon>Chlorophyceae</taxon>
        <taxon>CS clade</taxon>
        <taxon>Chlamydomonadales</taxon>
        <taxon>Astrephomenaceae</taxon>
        <taxon>Astrephomene</taxon>
    </lineage>
</organism>
<evidence type="ECO:0000256" key="2">
    <source>
        <dbReference type="ARBA" id="ARBA00004496"/>
    </source>
</evidence>
<feature type="compositionally biased region" description="Gly residues" evidence="8">
    <location>
        <begin position="201"/>
        <end position="224"/>
    </location>
</feature>
<dbReference type="Pfam" id="PF02985">
    <property type="entry name" value="HEAT"/>
    <property type="match status" value="1"/>
</dbReference>
<dbReference type="InterPro" id="IPR038739">
    <property type="entry name" value="ARMC8/Vid28"/>
</dbReference>
<dbReference type="SMART" id="SM00185">
    <property type="entry name" value="ARM"/>
    <property type="match status" value="6"/>
</dbReference>
<dbReference type="GO" id="GO:0005737">
    <property type="term" value="C:cytoplasm"/>
    <property type="evidence" value="ECO:0007669"/>
    <property type="project" value="UniProtKB-SubCell"/>
</dbReference>
<sequence>MTGGGSGSQEVAAVRMVARPRELLKELREGPDTVKALKAIKNQVIGSKAKKAAFISEGAVQQVVEVLKDCSKRGGSAVRPELVQQQAAVVIGSLAYGTPAALRELAAHGVVPYLVEMLHSSDEAVVEAGLRAIKLIMHQSTPPSIFATPEPVCSSSACPPTTTAPTAAIPTSAAPCEAVRLDAAAMAAVVRCLRSSAASTGGSGGDIASGAGGTGLGPSDGGSGEAAAAMEGAKQAEAADAPAAAVMHGTAPQGLCGSQRRRQMAAMAAAVVACCCRREEERCVAIAAGAPGGLLQLLLESERPDAQVSALEGLSLMLPHHPPACEAALACPGVYGRLLTLLRDSEPAVRLLAAGCIATLSRVPGCTQSEAMQRAALPVLLRLLAQPATRPHVPAVLATLIETSEPLQKAAADADTVKLLAGLLASDPATTGAAPTAATAAAAASPSLPPSTAVAPVCPSCPSSSSTGAAAAATAACGHRPSPASFSAAAAVGASCVREGCLRALGSLCLNRDDSRKQLLEAKVLRHVVRCLADPSEGVRAAAAQLVRALSRCVRSLRGGLLEAAGGSGAAAGGGGGSGELAPLLVGLLEDRSVEVRSAAAAALCNLVLDFSSAKASVLAAGGLPRLVALTAPHRPDIPPRLRLHALWALANLTFRADAGVRAAVMQSLPFSRLRQLLSESPSAAAATAAANEEEESGLSEQAMVLLRNLCMGSSGVGPGAGGGSAPSRGGHFHASSSSTCTGLAAVLEWSGYRSSPRGTQALQQQQAVQQEVAEGEWEGEGLLAVLREQVEAAVREAGLQGAAAEGGSSAPSPAPIALPPRLVQLAAHALFCTANLLTGGAATKHAVAACDGLLRAVVALLRPQVPEQLALPAVWCAINFTWPAVGGSNSSSAGGAAAAETEAVQARCRTLQVLGAADLLAELHRCHPSRDVQERARTALEQLRKGAGGAEAADAVN</sequence>
<keyword evidence="3" id="KW-0963">Cytoplasm</keyword>
<evidence type="ECO:0000313" key="10">
    <source>
        <dbReference type="Proteomes" id="UP001054857"/>
    </source>
</evidence>
<evidence type="ECO:0000256" key="6">
    <source>
        <dbReference type="PROSITE-ProRule" id="PRU00103"/>
    </source>
</evidence>
<reference evidence="9 10" key="1">
    <citation type="journal article" date="2021" name="Sci. Rep.">
        <title>Genome sequencing of the multicellular alga Astrephomene provides insights into convergent evolution of germ-soma differentiation.</title>
        <authorList>
            <person name="Yamashita S."/>
            <person name="Yamamoto K."/>
            <person name="Matsuzaki R."/>
            <person name="Suzuki S."/>
            <person name="Yamaguchi H."/>
            <person name="Hirooka S."/>
            <person name="Minakuchi Y."/>
            <person name="Miyagishima S."/>
            <person name="Kawachi M."/>
            <person name="Toyoda A."/>
            <person name="Nozaki H."/>
        </authorList>
    </citation>
    <scope>NUCLEOTIDE SEQUENCE [LARGE SCALE GENOMIC DNA]</scope>
    <source>
        <strain evidence="9 10">NIES-4017</strain>
    </source>
</reference>
<evidence type="ECO:0000256" key="3">
    <source>
        <dbReference type="ARBA" id="ARBA00022490"/>
    </source>
</evidence>
<keyword evidence="10" id="KW-1185">Reference proteome</keyword>
<dbReference type="GO" id="GO:0043161">
    <property type="term" value="P:proteasome-mediated ubiquitin-dependent protein catabolic process"/>
    <property type="evidence" value="ECO:0007669"/>
    <property type="project" value="TreeGrafter"/>
</dbReference>
<evidence type="ECO:0000313" key="9">
    <source>
        <dbReference type="EMBL" id="GFR45968.1"/>
    </source>
</evidence>
<dbReference type="PROSITE" id="PS50077">
    <property type="entry name" value="HEAT_REPEAT"/>
    <property type="match status" value="1"/>
</dbReference>
<dbReference type="GO" id="GO:0034657">
    <property type="term" value="C:GID complex"/>
    <property type="evidence" value="ECO:0007669"/>
    <property type="project" value="TreeGrafter"/>
</dbReference>
<feature type="repeat" description="ARM" evidence="7">
    <location>
        <begin position="580"/>
        <end position="622"/>
    </location>
</feature>
<accession>A0AAD3DSQ9</accession>
<dbReference type="GO" id="GO:0005634">
    <property type="term" value="C:nucleus"/>
    <property type="evidence" value="ECO:0007669"/>
    <property type="project" value="UniProtKB-SubCell"/>
</dbReference>
<dbReference type="InterPro" id="IPR011989">
    <property type="entry name" value="ARM-like"/>
</dbReference>
<dbReference type="InterPro" id="IPR000225">
    <property type="entry name" value="Armadillo"/>
</dbReference>
<dbReference type="Gene3D" id="1.25.10.10">
    <property type="entry name" value="Leucine-rich Repeat Variant"/>
    <property type="match status" value="4"/>
</dbReference>
<dbReference type="PANTHER" id="PTHR15651:SF7">
    <property type="entry name" value="ARMADILLO REPEAT-CONTAINING PROTEIN 8"/>
    <property type="match status" value="1"/>
</dbReference>
<evidence type="ECO:0000256" key="7">
    <source>
        <dbReference type="PROSITE-ProRule" id="PRU00259"/>
    </source>
</evidence>
<proteinExistence type="predicted"/>